<accession>A0A9Q0FQB9</accession>
<reference evidence="2" key="1">
    <citation type="submission" date="2022-02" db="EMBL/GenBank/DDBJ databases">
        <authorList>
            <person name="Henning P.M."/>
            <person name="McCubbin A.G."/>
            <person name="Shore J.S."/>
        </authorList>
    </citation>
    <scope>NUCLEOTIDE SEQUENCE</scope>
    <source>
        <strain evidence="2">F60SS</strain>
        <tissue evidence="2">Leaves</tissue>
    </source>
</reference>
<evidence type="ECO:0000256" key="1">
    <source>
        <dbReference type="SAM" id="Phobius"/>
    </source>
</evidence>
<dbReference type="Proteomes" id="UP001141552">
    <property type="component" value="Unassembled WGS sequence"/>
</dbReference>
<name>A0A9Q0FQB9_9ROSI</name>
<proteinExistence type="predicted"/>
<sequence length="222" mass="23918">MVSFSTPQPSSTCVGHHTRCCSSTTTDYRPSPPPDTVPAATRPCPAVLVDELNCRAQELPSLTEFNALKLVTLESILTSCDPTPHLCIQSPRHGRVCYPRAAQPPALSFLCLATPPFRAITAESESVHRHRQDVSRAEVSYSHLVAGFVGLFMGRLPKGRFGLWTWAGLALTCSRAGLAGFVLIGLAPWIHGHLLNLAYSITVTINIAVAVSDVISHGQSHN</sequence>
<gene>
    <name evidence="2" type="ORF">Tsubulata_043548</name>
</gene>
<keyword evidence="3" id="KW-1185">Reference proteome</keyword>
<protein>
    <submittedName>
        <fullName evidence="2">Uncharacterized protein</fullName>
    </submittedName>
</protein>
<evidence type="ECO:0000313" key="2">
    <source>
        <dbReference type="EMBL" id="KAJ4834924.1"/>
    </source>
</evidence>
<feature type="transmembrane region" description="Helical" evidence="1">
    <location>
        <begin position="197"/>
        <end position="216"/>
    </location>
</feature>
<organism evidence="2 3">
    <name type="scientific">Turnera subulata</name>
    <dbReference type="NCBI Taxonomy" id="218843"/>
    <lineage>
        <taxon>Eukaryota</taxon>
        <taxon>Viridiplantae</taxon>
        <taxon>Streptophyta</taxon>
        <taxon>Embryophyta</taxon>
        <taxon>Tracheophyta</taxon>
        <taxon>Spermatophyta</taxon>
        <taxon>Magnoliopsida</taxon>
        <taxon>eudicotyledons</taxon>
        <taxon>Gunneridae</taxon>
        <taxon>Pentapetalae</taxon>
        <taxon>rosids</taxon>
        <taxon>fabids</taxon>
        <taxon>Malpighiales</taxon>
        <taxon>Passifloraceae</taxon>
        <taxon>Turnera</taxon>
    </lineage>
</organism>
<dbReference type="EMBL" id="JAKUCV010004578">
    <property type="protein sequence ID" value="KAJ4834924.1"/>
    <property type="molecule type" value="Genomic_DNA"/>
</dbReference>
<reference evidence="2" key="2">
    <citation type="journal article" date="2023" name="Plants (Basel)">
        <title>Annotation of the Turnera subulata (Passifloraceae) Draft Genome Reveals the S-Locus Evolved after the Divergence of Turneroideae from Passifloroideae in a Stepwise Manner.</title>
        <authorList>
            <person name="Henning P.M."/>
            <person name="Roalson E.H."/>
            <person name="Mir W."/>
            <person name="McCubbin A.G."/>
            <person name="Shore J.S."/>
        </authorList>
    </citation>
    <scope>NUCLEOTIDE SEQUENCE</scope>
    <source>
        <strain evidence="2">F60SS</strain>
    </source>
</reference>
<keyword evidence="1" id="KW-0812">Transmembrane</keyword>
<keyword evidence="1" id="KW-1133">Transmembrane helix</keyword>
<feature type="transmembrane region" description="Helical" evidence="1">
    <location>
        <begin position="163"/>
        <end position="191"/>
    </location>
</feature>
<dbReference type="AlphaFoldDB" id="A0A9Q0FQB9"/>
<evidence type="ECO:0000313" key="3">
    <source>
        <dbReference type="Proteomes" id="UP001141552"/>
    </source>
</evidence>
<keyword evidence="1" id="KW-0472">Membrane</keyword>
<comment type="caution">
    <text evidence="2">The sequence shown here is derived from an EMBL/GenBank/DDBJ whole genome shotgun (WGS) entry which is preliminary data.</text>
</comment>